<dbReference type="Proteomes" id="UP000324392">
    <property type="component" value="Chromosome"/>
</dbReference>
<name>A0A455VFH5_9GAMM</name>
<evidence type="ECO:0000313" key="1">
    <source>
        <dbReference type="EMBL" id="BBI91803.1"/>
    </source>
</evidence>
<dbReference type="InterPro" id="IPR022523">
    <property type="entry name" value="Flagellar_regulator_FliZ"/>
</dbReference>
<dbReference type="AlphaFoldDB" id="A0A455VFH5"/>
<organism evidence="1 2">
    <name type="scientific">Serratia symbiotica</name>
    <dbReference type="NCBI Taxonomy" id="138074"/>
    <lineage>
        <taxon>Bacteria</taxon>
        <taxon>Pseudomonadati</taxon>
        <taxon>Pseudomonadota</taxon>
        <taxon>Gammaproteobacteria</taxon>
        <taxon>Enterobacterales</taxon>
        <taxon>Yersiniaceae</taxon>
        <taxon>Serratia</taxon>
    </lineage>
</organism>
<accession>A0A455VFH5</accession>
<dbReference type="EMBL" id="AP019531">
    <property type="protein sequence ID" value="BBI91803.1"/>
    <property type="molecule type" value="Genomic_DNA"/>
</dbReference>
<gene>
    <name evidence="1" type="primary">fliZ</name>
    <name evidence="1" type="ORF">SSYIS1_11860</name>
</gene>
<evidence type="ECO:0000313" key="2">
    <source>
        <dbReference type="Proteomes" id="UP000324392"/>
    </source>
</evidence>
<reference evidence="1 2" key="1">
    <citation type="submission" date="2019-03" db="EMBL/GenBank/DDBJ databases">
        <title>The genome sequence of Candidatus Serratia symbiotica strain IS.</title>
        <authorList>
            <person name="Nikoh N."/>
            <person name="Koga R."/>
            <person name="Oshima K."/>
            <person name="Hattori M."/>
            <person name="Fukatsu T."/>
        </authorList>
    </citation>
    <scope>NUCLEOTIDE SEQUENCE [LARGE SCALE GENOMIC DNA]</scope>
    <source>
        <strain evidence="1 2">IS</strain>
    </source>
</reference>
<sequence>MSGILSKKRPLSRYLKDYKHSQTHCSQCGKLLDRMVLVFRGKIINKNAIMRMDQPIDDAIWLSLQPELAAQCRFCSEISCKSHANYFDIMAFKRYLFQHTEMNHSTIREYVVRLRRLDEMLVVRDYPAEKFASSSCHQHIIDGLPLVAHKTYRIALRKYEQFLAWRRSC</sequence>
<proteinExistence type="predicted"/>
<dbReference type="NCBIfam" id="TIGR03823">
    <property type="entry name" value="FliZ"/>
    <property type="match status" value="1"/>
</dbReference>
<dbReference type="RefSeq" id="WP_006709729.1">
    <property type="nucleotide sequence ID" value="NZ_AP019531.1"/>
</dbReference>
<protein>
    <submittedName>
        <fullName evidence="1">Regulator of FliA activity</fullName>
    </submittedName>
</protein>